<reference evidence="1 2" key="1">
    <citation type="journal article" date="2014" name="Agronomy (Basel)">
        <title>A Draft Genome Sequence for Ensete ventricosum, the Drought-Tolerant Tree Against Hunger.</title>
        <authorList>
            <person name="Harrison J."/>
            <person name="Moore K.A."/>
            <person name="Paszkiewicz K."/>
            <person name="Jones T."/>
            <person name="Grant M."/>
            <person name="Ambacheew D."/>
            <person name="Muzemil S."/>
            <person name="Studholme D.J."/>
        </authorList>
    </citation>
    <scope>NUCLEOTIDE SEQUENCE [LARGE SCALE GENOMIC DNA]</scope>
</reference>
<evidence type="ECO:0000313" key="1">
    <source>
        <dbReference type="EMBL" id="RRT42632.1"/>
    </source>
</evidence>
<proteinExistence type="predicted"/>
<name>A0A426XT26_ENSVE</name>
<accession>A0A426XT26</accession>
<gene>
    <name evidence="1" type="ORF">B296_00042172</name>
</gene>
<dbReference type="Proteomes" id="UP000287651">
    <property type="component" value="Unassembled WGS sequence"/>
</dbReference>
<evidence type="ECO:0000313" key="2">
    <source>
        <dbReference type="Proteomes" id="UP000287651"/>
    </source>
</evidence>
<comment type="caution">
    <text evidence="1">The sequence shown here is derived from an EMBL/GenBank/DDBJ whole genome shotgun (WGS) entry which is preliminary data.</text>
</comment>
<dbReference type="AlphaFoldDB" id="A0A426XT26"/>
<protein>
    <submittedName>
        <fullName evidence="1">Uncharacterized protein</fullName>
    </submittedName>
</protein>
<sequence length="122" mass="13537">MRPGPSPLSGGTERPVKGLKVLKIGQDHARVMLVPFDPLPYRRGPPETLKVVGGALRRDLGHGLKLNLEGALAWDEEVEASLRPERTEWPRAGVQSPAFWKRPWHVSMSVVHPRRLANPESG</sequence>
<organism evidence="1 2">
    <name type="scientific">Ensete ventricosum</name>
    <name type="common">Abyssinian banana</name>
    <name type="synonym">Musa ensete</name>
    <dbReference type="NCBI Taxonomy" id="4639"/>
    <lineage>
        <taxon>Eukaryota</taxon>
        <taxon>Viridiplantae</taxon>
        <taxon>Streptophyta</taxon>
        <taxon>Embryophyta</taxon>
        <taxon>Tracheophyta</taxon>
        <taxon>Spermatophyta</taxon>
        <taxon>Magnoliopsida</taxon>
        <taxon>Liliopsida</taxon>
        <taxon>Zingiberales</taxon>
        <taxon>Musaceae</taxon>
        <taxon>Ensete</taxon>
    </lineage>
</organism>
<dbReference type="EMBL" id="AMZH03017702">
    <property type="protein sequence ID" value="RRT42632.1"/>
    <property type="molecule type" value="Genomic_DNA"/>
</dbReference>